<evidence type="ECO:0000313" key="4">
    <source>
        <dbReference type="EMBL" id="ODV86263.1"/>
    </source>
</evidence>
<dbReference type="EMBL" id="KV453850">
    <property type="protein sequence ID" value="ODV86263.1"/>
    <property type="molecule type" value="Genomic_DNA"/>
</dbReference>
<evidence type="ECO:0000256" key="3">
    <source>
        <dbReference type="SAM" id="Phobius"/>
    </source>
</evidence>
<dbReference type="AlphaFoldDB" id="A0A1E4T3D0"/>
<dbReference type="PANTHER" id="PTHR31571">
    <property type="entry name" value="ALTERED INHERITANCE OF MITOCHONDRIA PROTEIN 6"/>
    <property type="match status" value="1"/>
</dbReference>
<accession>A0A1E4T3D0</accession>
<dbReference type="Proteomes" id="UP000094801">
    <property type="component" value="Unassembled WGS sequence"/>
</dbReference>
<keyword evidence="3" id="KW-0812">Transmembrane</keyword>
<dbReference type="GO" id="GO:0006629">
    <property type="term" value="P:lipid metabolic process"/>
    <property type="evidence" value="ECO:0007669"/>
    <property type="project" value="InterPro"/>
</dbReference>
<feature type="transmembrane region" description="Helical" evidence="3">
    <location>
        <begin position="31"/>
        <end position="55"/>
    </location>
</feature>
<reference evidence="5" key="1">
    <citation type="submission" date="2016-04" db="EMBL/GenBank/DDBJ databases">
        <title>Comparative genomics of biotechnologically important yeasts.</title>
        <authorList>
            <consortium name="DOE Joint Genome Institute"/>
            <person name="Riley R."/>
            <person name="Haridas S."/>
            <person name="Wolfe K.H."/>
            <person name="Lopes M.R."/>
            <person name="Hittinger C.T."/>
            <person name="Goker M."/>
            <person name="Salamov A."/>
            <person name="Wisecaver J."/>
            <person name="Long T.M."/>
            <person name="Aerts A.L."/>
            <person name="Barry K."/>
            <person name="Choi C."/>
            <person name="Clum A."/>
            <person name="Coughlan A.Y."/>
            <person name="Deshpande S."/>
            <person name="Douglass A.P."/>
            <person name="Hanson S.J."/>
            <person name="Klenk H.-P."/>
            <person name="Labutti K."/>
            <person name="Lapidus A."/>
            <person name="Lindquist E."/>
            <person name="Lipzen A."/>
            <person name="Meier-Kolthoff J.P."/>
            <person name="Ohm R.A."/>
            <person name="Otillar R.P."/>
            <person name="Pangilinan J."/>
            <person name="Peng Y."/>
            <person name="Rokas A."/>
            <person name="Rosa C.A."/>
            <person name="Scheuner C."/>
            <person name="Sibirny A.A."/>
            <person name="Slot J.C."/>
            <person name="Stielow J.B."/>
            <person name="Sun H."/>
            <person name="Kurtzman C.P."/>
            <person name="Blackwell M."/>
            <person name="Grigoriev I.V."/>
            <person name="Jeffries T.W."/>
        </authorList>
    </citation>
    <scope>NUCLEOTIDE SEQUENCE [LARGE SCALE GENOMIC DNA]</scope>
    <source>
        <strain evidence="5">NRRL YB-2248</strain>
    </source>
</reference>
<proteinExistence type="inferred from homology"/>
<protein>
    <recommendedName>
        <fullName evidence="2">Altered inheritance of mitochondria protein 6</fullName>
    </recommendedName>
</protein>
<keyword evidence="5" id="KW-1185">Reference proteome</keyword>
<dbReference type="InterPro" id="IPR017946">
    <property type="entry name" value="PLC-like_Pdiesterase_TIM-brl"/>
</dbReference>
<dbReference type="InterPro" id="IPR051236">
    <property type="entry name" value="HAT_RTT109-like"/>
</dbReference>
<keyword evidence="3" id="KW-0472">Membrane</keyword>
<keyword evidence="3" id="KW-1133">Transmembrane helix</keyword>
<dbReference type="SUPFAM" id="SSF51695">
    <property type="entry name" value="PLC-like phosphodiesterases"/>
    <property type="match status" value="1"/>
</dbReference>
<dbReference type="GO" id="GO:0008081">
    <property type="term" value="F:phosphoric diester hydrolase activity"/>
    <property type="evidence" value="ECO:0007669"/>
    <property type="project" value="InterPro"/>
</dbReference>
<gene>
    <name evidence="4" type="ORF">CANARDRAFT_196604</name>
</gene>
<evidence type="ECO:0000256" key="1">
    <source>
        <dbReference type="ARBA" id="ARBA00008858"/>
    </source>
</evidence>
<dbReference type="OrthoDB" id="4153866at2759"/>
<organism evidence="4 5">
    <name type="scientific">[Candida] arabinofermentans NRRL YB-2248</name>
    <dbReference type="NCBI Taxonomy" id="983967"/>
    <lineage>
        <taxon>Eukaryota</taxon>
        <taxon>Fungi</taxon>
        <taxon>Dikarya</taxon>
        <taxon>Ascomycota</taxon>
        <taxon>Saccharomycotina</taxon>
        <taxon>Pichiomycetes</taxon>
        <taxon>Pichiales</taxon>
        <taxon>Pichiaceae</taxon>
        <taxon>Ogataea</taxon>
        <taxon>Ogataea/Candida clade</taxon>
    </lineage>
</organism>
<name>A0A1E4T3D0_9ASCO</name>
<dbReference type="PANTHER" id="PTHR31571:SF1">
    <property type="entry name" value="ALTERED INHERITANCE OF MITOCHONDRIA PROTEIN 6"/>
    <property type="match status" value="1"/>
</dbReference>
<comment type="similarity">
    <text evidence="1">Belongs to the AIM6 family.</text>
</comment>
<evidence type="ECO:0000256" key="2">
    <source>
        <dbReference type="ARBA" id="ARBA00014286"/>
    </source>
</evidence>
<dbReference type="STRING" id="983967.A0A1E4T3D0"/>
<sequence>MASRRSSSFESHELLDTNHNPHVKSNIPKPVILRGLVCILGACLAALLLLIFSIVHFNSFPKKSLHYSSDLTRNILVKKIHSHNDYWRDRPLYTALSYGVQSVEADVWYLPEQSKTDTLYVGHSLASLTDERTFQRLYIDPLSNILSRTNPDSKFMSLSNHVNGVFDTDSYATLYLFVDFKTDGDALWPHVYNALEPLRSKGYLTYFDEDEETWHNGPITVIGTGNTPYKKVSELRKRDFFFDSPLENLNASYPSTIGPIASCALGKLVGEVKEISGLDDSQYQKLRKLVDDAHSKDILTRVWDTPWWPKIKQQNIWREILRAGSDFLNADDLEYASEFM</sequence>
<evidence type="ECO:0000313" key="5">
    <source>
        <dbReference type="Proteomes" id="UP000094801"/>
    </source>
</evidence>